<gene>
    <name evidence="5" type="ORF">O0I10_000072</name>
</gene>
<dbReference type="InterPro" id="IPR050987">
    <property type="entry name" value="AtrR-like"/>
</dbReference>
<feature type="compositionally biased region" description="Low complexity" evidence="3">
    <location>
        <begin position="718"/>
        <end position="729"/>
    </location>
</feature>
<evidence type="ECO:0000313" key="5">
    <source>
        <dbReference type="EMBL" id="KAJ8663798.1"/>
    </source>
</evidence>
<dbReference type="SUPFAM" id="SSF57701">
    <property type="entry name" value="Zn2/Cys6 DNA-binding domain"/>
    <property type="match status" value="1"/>
</dbReference>
<accession>A0AAD8DJJ6</accession>
<evidence type="ECO:0000256" key="1">
    <source>
        <dbReference type="ARBA" id="ARBA00022723"/>
    </source>
</evidence>
<feature type="region of interest" description="Disordered" evidence="3">
    <location>
        <begin position="718"/>
        <end position="762"/>
    </location>
</feature>
<dbReference type="PANTHER" id="PTHR46910:SF1">
    <property type="entry name" value="MISCELLANEOUS ZN(II)2CYS6 TRANSCRIPTION FACTOR (EUROFUNG)-RELATED"/>
    <property type="match status" value="1"/>
</dbReference>
<dbReference type="InterPro" id="IPR007219">
    <property type="entry name" value="XnlR_reg_dom"/>
</dbReference>
<dbReference type="InterPro" id="IPR036864">
    <property type="entry name" value="Zn2-C6_fun-type_DNA-bd_sf"/>
</dbReference>
<sequence length="822" mass="91174">MKAQHPHSSANSNDKRTQSQEQPRLKRTRAKRSCDFCRKRKSRCDADTSTPCSNCRAWGYTCEFQTVRKKRGPPSVYVDNLEKRCKKMEQLLTSLTKTSIKELERNNFRYPLTGGVADPTSDDDNASIIGDDARSTSASISSDDNEAALEEQLTRLGIKDNDGITYVGHSASIELLNSDLFRLRPYITWPGHDHIGLQLTSQGELMVVRKTRVDIGVSMRIDLDDESATPAKSTSLLPSTTLDQLPQEQIDSLIATYFTHLHPSFPIINKNRFLETKQPPTLLVHAILALTLRFISQQFVRDNAELDQQYAAFYFAKVMKRLREASRSKMSLVQAAVLMTLYLDDDGGDDATQWFTLGTAIRMAQDLGLHRSCSHWKMLPPCEIETRHRVFYACYILDRWLSARGGRPLTILDRDFDTSLPSVYEEGEPVYRGFVVMARLSEILGRLLKALYAPKAKHANNNASLDDPTLLEAFDRRLKACKMGIMEEDMPLAQKVYLEIYYNTVVLLLHRPFLNQNAMSHHACTAAASNIGNLVRQQLPHPQEADPSTCFSLTLPTCLIYSLYQCTLVHLANAVRDPNTTEALDRSMALVQQFQHMATARRAHEVLSMFRTIQLSSLLTPAMPPPPPSQTTLGHPFPQQPQQQPVVYSNDLYAHTSTAPPPTAQHSHMFDWPSAAAAAAAAVAGAPLMTSGQPPPPPPPGATFFNPQQEFFNTITASPSSMHSSLASSNTPAPSATNSSTALSHQHANSLSSTSSSSSYVSTPHPNSILWTDWDVYATTCHPSSSNNNAAAASSTPNATPSTHHHHPHHPSPFDFHIPPSQ</sequence>
<proteinExistence type="predicted"/>
<dbReference type="EMBL" id="JARTCD010000001">
    <property type="protein sequence ID" value="KAJ8663798.1"/>
    <property type="molecule type" value="Genomic_DNA"/>
</dbReference>
<keyword evidence="2" id="KW-0539">Nucleus</keyword>
<dbReference type="Gene3D" id="4.10.240.10">
    <property type="entry name" value="Zn(2)-C6 fungal-type DNA-binding domain"/>
    <property type="match status" value="1"/>
</dbReference>
<feature type="compositionally biased region" description="Low complexity" evidence="3">
    <location>
        <begin position="784"/>
        <end position="802"/>
    </location>
</feature>
<dbReference type="CDD" id="cd12148">
    <property type="entry name" value="fungal_TF_MHR"/>
    <property type="match status" value="1"/>
</dbReference>
<feature type="compositionally biased region" description="Polar residues" evidence="3">
    <location>
        <begin position="730"/>
        <end position="749"/>
    </location>
</feature>
<dbReference type="InterPro" id="IPR001138">
    <property type="entry name" value="Zn2Cys6_DnaBD"/>
</dbReference>
<evidence type="ECO:0000313" key="6">
    <source>
        <dbReference type="Proteomes" id="UP001234581"/>
    </source>
</evidence>
<dbReference type="CDD" id="cd00067">
    <property type="entry name" value="GAL4"/>
    <property type="match status" value="1"/>
</dbReference>
<dbReference type="Pfam" id="PF04082">
    <property type="entry name" value="Fungal_trans"/>
    <property type="match status" value="1"/>
</dbReference>
<dbReference type="PROSITE" id="PS00463">
    <property type="entry name" value="ZN2_CY6_FUNGAL_1"/>
    <property type="match status" value="1"/>
</dbReference>
<feature type="compositionally biased region" description="Polar residues" evidence="3">
    <location>
        <begin position="1"/>
        <end position="12"/>
    </location>
</feature>
<evidence type="ECO:0000259" key="4">
    <source>
        <dbReference type="PROSITE" id="PS50048"/>
    </source>
</evidence>
<feature type="region of interest" description="Disordered" evidence="3">
    <location>
        <begin position="687"/>
        <end position="706"/>
    </location>
</feature>
<feature type="region of interest" description="Disordered" evidence="3">
    <location>
        <begin position="784"/>
        <end position="822"/>
    </location>
</feature>
<dbReference type="PROSITE" id="PS50048">
    <property type="entry name" value="ZN2_CY6_FUNGAL_2"/>
    <property type="match status" value="1"/>
</dbReference>
<dbReference type="GeneID" id="83207494"/>
<dbReference type="AlphaFoldDB" id="A0AAD8DJJ6"/>
<keyword evidence="6" id="KW-1185">Reference proteome</keyword>
<feature type="domain" description="Zn(2)-C6 fungal-type" evidence="4">
    <location>
        <begin position="33"/>
        <end position="64"/>
    </location>
</feature>
<feature type="region of interest" description="Disordered" evidence="3">
    <location>
        <begin position="1"/>
        <end position="30"/>
    </location>
</feature>
<dbReference type="PANTHER" id="PTHR46910">
    <property type="entry name" value="TRANSCRIPTION FACTOR PDR1"/>
    <property type="match status" value="1"/>
</dbReference>
<organism evidence="5 6">
    <name type="scientific">Lichtheimia ornata</name>
    <dbReference type="NCBI Taxonomy" id="688661"/>
    <lineage>
        <taxon>Eukaryota</taxon>
        <taxon>Fungi</taxon>
        <taxon>Fungi incertae sedis</taxon>
        <taxon>Mucoromycota</taxon>
        <taxon>Mucoromycotina</taxon>
        <taxon>Mucoromycetes</taxon>
        <taxon>Mucorales</taxon>
        <taxon>Lichtheimiaceae</taxon>
        <taxon>Lichtheimia</taxon>
    </lineage>
</organism>
<dbReference type="Pfam" id="PF00172">
    <property type="entry name" value="Zn_clus"/>
    <property type="match status" value="1"/>
</dbReference>
<dbReference type="GO" id="GO:0006351">
    <property type="term" value="P:DNA-templated transcription"/>
    <property type="evidence" value="ECO:0007669"/>
    <property type="project" value="InterPro"/>
</dbReference>
<dbReference type="SMART" id="SM00066">
    <property type="entry name" value="GAL4"/>
    <property type="match status" value="1"/>
</dbReference>
<feature type="compositionally biased region" description="Low complexity" evidence="3">
    <location>
        <begin position="750"/>
        <end position="762"/>
    </location>
</feature>
<dbReference type="RefSeq" id="XP_058348710.1">
    <property type="nucleotide sequence ID" value="XM_058480187.1"/>
</dbReference>
<dbReference type="GO" id="GO:0003677">
    <property type="term" value="F:DNA binding"/>
    <property type="evidence" value="ECO:0007669"/>
    <property type="project" value="InterPro"/>
</dbReference>
<reference evidence="5 6" key="1">
    <citation type="submission" date="2023-03" db="EMBL/GenBank/DDBJ databases">
        <title>Genome sequence of Lichtheimia ornata CBS 291.66.</title>
        <authorList>
            <person name="Mohabir J.T."/>
            <person name="Shea T.P."/>
            <person name="Kurbessoian T."/>
            <person name="Berby B."/>
            <person name="Fontaine J."/>
            <person name="Livny J."/>
            <person name="Gnirke A."/>
            <person name="Stajich J.E."/>
            <person name="Cuomo C.A."/>
        </authorList>
    </citation>
    <scope>NUCLEOTIDE SEQUENCE [LARGE SCALE GENOMIC DNA]</scope>
    <source>
        <strain evidence="5">CBS 291.66</strain>
    </source>
</reference>
<keyword evidence="1" id="KW-0479">Metal-binding</keyword>
<protein>
    <recommendedName>
        <fullName evidence="4">Zn(2)-C6 fungal-type domain-containing protein</fullName>
    </recommendedName>
</protein>
<comment type="caution">
    <text evidence="5">The sequence shown here is derived from an EMBL/GenBank/DDBJ whole genome shotgun (WGS) entry which is preliminary data.</text>
</comment>
<name>A0AAD8DJJ6_9FUNG</name>
<feature type="region of interest" description="Disordered" evidence="3">
    <location>
        <begin position="114"/>
        <end position="144"/>
    </location>
</feature>
<dbReference type="SMART" id="SM00906">
    <property type="entry name" value="Fungal_trans"/>
    <property type="match status" value="1"/>
</dbReference>
<dbReference type="Proteomes" id="UP001234581">
    <property type="component" value="Unassembled WGS sequence"/>
</dbReference>
<dbReference type="GO" id="GO:0008270">
    <property type="term" value="F:zinc ion binding"/>
    <property type="evidence" value="ECO:0007669"/>
    <property type="project" value="InterPro"/>
</dbReference>
<evidence type="ECO:0000256" key="3">
    <source>
        <dbReference type="SAM" id="MobiDB-lite"/>
    </source>
</evidence>
<evidence type="ECO:0000256" key="2">
    <source>
        <dbReference type="ARBA" id="ARBA00023242"/>
    </source>
</evidence>
<dbReference type="GO" id="GO:0000981">
    <property type="term" value="F:DNA-binding transcription factor activity, RNA polymerase II-specific"/>
    <property type="evidence" value="ECO:0007669"/>
    <property type="project" value="InterPro"/>
</dbReference>